<dbReference type="PANTHER" id="PTHR43333">
    <property type="entry name" value="2-HACID_DH_C DOMAIN-CONTAINING PROTEIN"/>
    <property type="match status" value="1"/>
</dbReference>
<feature type="domain" description="D-isomer specific 2-hydroxyacid dehydrogenase NAD-binding" evidence="3">
    <location>
        <begin position="108"/>
        <end position="281"/>
    </location>
</feature>
<dbReference type="EMBL" id="JAMAST010000017">
    <property type="protein sequence ID" value="MCL1632541.1"/>
    <property type="molecule type" value="Genomic_DNA"/>
</dbReference>
<dbReference type="Proteomes" id="UP001203004">
    <property type="component" value="Unassembled WGS sequence"/>
</dbReference>
<evidence type="ECO:0000313" key="4">
    <source>
        <dbReference type="EMBL" id="MCL1632541.1"/>
    </source>
</evidence>
<sequence>MNKIVFGFNEEFFLNEQELHKLEQTTMGQCSFVILQKDKIPDGVSISDAVAFVGAPSDEMLKKMPLLRWLQLPSAGANHFVNHPDLAKSVVLTNSSGVFGVQGAEHTLALILALAREIPLYVKQAQQHLWQQGSKCLSIDGSTATIIGFGDIGSEIAHRLKAFGTRIFAVKRNAGKVPQDADAVFDLDNFDRALNESDIVINVLPLTKETDSVINRERFDSMKRGTLFINVGRGRTVDETALIEALESGNVGGAGLDVTVEEPLPAASRLWGFSNVLITSHSLGVGPGKYQKRAALIERNLKHFILGENLENRVDRSLGY</sequence>
<comment type="caution">
    <text evidence="4">The sequence shown here is derived from an EMBL/GenBank/DDBJ whole genome shotgun (WGS) entry which is preliminary data.</text>
</comment>
<dbReference type="SUPFAM" id="SSF51735">
    <property type="entry name" value="NAD(P)-binding Rossmann-fold domains"/>
    <property type="match status" value="1"/>
</dbReference>
<keyword evidence="1" id="KW-0560">Oxidoreductase</keyword>
<keyword evidence="5" id="KW-1185">Reference proteome</keyword>
<dbReference type="SUPFAM" id="SSF52283">
    <property type="entry name" value="Formate/glycerate dehydrogenase catalytic domain-like"/>
    <property type="match status" value="1"/>
</dbReference>
<dbReference type="InterPro" id="IPR036291">
    <property type="entry name" value="NAD(P)-bd_dom_sf"/>
</dbReference>
<dbReference type="PANTHER" id="PTHR43333:SF1">
    <property type="entry name" value="D-ISOMER SPECIFIC 2-HYDROXYACID DEHYDROGENASE NAD-BINDING DOMAIN-CONTAINING PROTEIN"/>
    <property type="match status" value="1"/>
</dbReference>
<evidence type="ECO:0000313" key="5">
    <source>
        <dbReference type="Proteomes" id="UP001203004"/>
    </source>
</evidence>
<evidence type="ECO:0000259" key="3">
    <source>
        <dbReference type="Pfam" id="PF02826"/>
    </source>
</evidence>
<dbReference type="InterPro" id="IPR006140">
    <property type="entry name" value="D-isomer_DH_NAD-bd"/>
</dbReference>
<protein>
    <submittedName>
        <fullName evidence="4">D-2-hydroxyacid dehydrogenase</fullName>
    </submittedName>
</protein>
<evidence type="ECO:0000256" key="1">
    <source>
        <dbReference type="ARBA" id="ARBA00023002"/>
    </source>
</evidence>
<evidence type="ECO:0000256" key="2">
    <source>
        <dbReference type="ARBA" id="ARBA00023027"/>
    </source>
</evidence>
<dbReference type="RefSeq" id="WP_249102339.1">
    <property type="nucleotide sequence ID" value="NZ_JAMAST010000017.1"/>
</dbReference>
<keyword evidence="2" id="KW-0520">NAD</keyword>
<dbReference type="Pfam" id="PF02826">
    <property type="entry name" value="2-Hacid_dh_C"/>
    <property type="match status" value="1"/>
</dbReference>
<dbReference type="CDD" id="cd05300">
    <property type="entry name" value="2-Hacid_dh_1"/>
    <property type="match status" value="1"/>
</dbReference>
<reference evidence="4 5" key="1">
    <citation type="submission" date="2022-05" db="EMBL/GenBank/DDBJ databases">
        <title>Sporolactobacillus sp nov CPB3-1, isolated from tree bark (Mangifera indica L.).</title>
        <authorList>
            <person name="Phuengjayaem S."/>
            <person name="Tanasupawat S."/>
        </authorList>
    </citation>
    <scope>NUCLEOTIDE SEQUENCE [LARGE SCALE GENOMIC DNA]</scope>
    <source>
        <strain evidence="4 5">CPB3-1</strain>
    </source>
</reference>
<organism evidence="4 5">
    <name type="scientific">Sporolactobacillus mangiferae</name>
    <dbReference type="NCBI Taxonomy" id="2940498"/>
    <lineage>
        <taxon>Bacteria</taxon>
        <taxon>Bacillati</taxon>
        <taxon>Bacillota</taxon>
        <taxon>Bacilli</taxon>
        <taxon>Bacillales</taxon>
        <taxon>Sporolactobacillaceae</taxon>
        <taxon>Sporolactobacillus</taxon>
    </lineage>
</organism>
<gene>
    <name evidence="4" type="ORF">M3N64_11490</name>
</gene>
<proteinExistence type="predicted"/>
<accession>A0ABT0MCE2</accession>
<name>A0ABT0MCE2_9BACL</name>
<dbReference type="Gene3D" id="3.40.50.720">
    <property type="entry name" value="NAD(P)-binding Rossmann-like Domain"/>
    <property type="match status" value="2"/>
</dbReference>